<protein>
    <submittedName>
        <fullName evidence="1">Uncharacterized protein</fullName>
    </submittedName>
</protein>
<sequence>MAQTGAHMPEMAIRRVLLVVSSGSATSLQTRKTREEKYRLADDEEDNIVAALEHPSRVFEISLYLTDPLLGKVGTLIQQPFPELKKIDLSSNWQALPVPDNFLGGFAPRLCELTLNSIPFPGLPKFLLSANGLVRLELRGILTGGCISSEAMANCLSRMSKLDHLWIEYQSKTSHPRSKNQRTSEYLEDLVARIHAPLLKGLRIIFFDILQLSQFICLMEKVKIRDYLSFDIHIPNTGHDMDMGSTDKNLILWFSLSIPFLPRDRHLSCTIQICDQLSPLRSHLQELGLYGDKRLSLQDVPEWLDLLRLFPTVYSLI</sequence>
<gene>
    <name evidence="1" type="ORF">B0F90DRAFT_1820466</name>
</gene>
<comment type="caution">
    <text evidence="1">The sequence shown here is derived from an EMBL/GenBank/DDBJ whole genome shotgun (WGS) entry which is preliminary data.</text>
</comment>
<accession>A0AAD4M0E1</accession>
<dbReference type="EMBL" id="WTXG01000058">
    <property type="protein sequence ID" value="KAI0295413.1"/>
    <property type="molecule type" value="Genomic_DNA"/>
</dbReference>
<reference evidence="1" key="1">
    <citation type="journal article" date="2022" name="New Phytol.">
        <title>Evolutionary transition to the ectomycorrhizal habit in the genomes of a hyperdiverse lineage of mushroom-forming fungi.</title>
        <authorList>
            <person name="Looney B."/>
            <person name="Miyauchi S."/>
            <person name="Morin E."/>
            <person name="Drula E."/>
            <person name="Courty P.E."/>
            <person name="Kohler A."/>
            <person name="Kuo A."/>
            <person name="LaButti K."/>
            <person name="Pangilinan J."/>
            <person name="Lipzen A."/>
            <person name="Riley R."/>
            <person name="Andreopoulos W."/>
            <person name="He G."/>
            <person name="Johnson J."/>
            <person name="Nolan M."/>
            <person name="Tritt A."/>
            <person name="Barry K.W."/>
            <person name="Grigoriev I.V."/>
            <person name="Nagy L.G."/>
            <person name="Hibbett D."/>
            <person name="Henrissat B."/>
            <person name="Matheny P.B."/>
            <person name="Labbe J."/>
            <person name="Martin F.M."/>
        </authorList>
    </citation>
    <scope>NUCLEOTIDE SEQUENCE</scope>
    <source>
        <strain evidence="1">BPL690</strain>
    </source>
</reference>
<keyword evidence="2" id="KW-1185">Reference proteome</keyword>
<dbReference type="SUPFAM" id="SSF52058">
    <property type="entry name" value="L domain-like"/>
    <property type="match status" value="1"/>
</dbReference>
<evidence type="ECO:0000313" key="1">
    <source>
        <dbReference type="EMBL" id="KAI0295413.1"/>
    </source>
</evidence>
<dbReference type="Proteomes" id="UP001203297">
    <property type="component" value="Unassembled WGS sequence"/>
</dbReference>
<name>A0AAD4M0E1_9AGAM</name>
<evidence type="ECO:0000313" key="2">
    <source>
        <dbReference type="Proteomes" id="UP001203297"/>
    </source>
</evidence>
<organism evidence="1 2">
    <name type="scientific">Multifurca ochricompacta</name>
    <dbReference type="NCBI Taxonomy" id="376703"/>
    <lineage>
        <taxon>Eukaryota</taxon>
        <taxon>Fungi</taxon>
        <taxon>Dikarya</taxon>
        <taxon>Basidiomycota</taxon>
        <taxon>Agaricomycotina</taxon>
        <taxon>Agaricomycetes</taxon>
        <taxon>Russulales</taxon>
        <taxon>Russulaceae</taxon>
        <taxon>Multifurca</taxon>
    </lineage>
</organism>
<dbReference type="AlphaFoldDB" id="A0AAD4M0E1"/>
<proteinExistence type="predicted"/>